<dbReference type="InterPro" id="IPR024344">
    <property type="entry name" value="MDMPI_metal-binding"/>
</dbReference>
<gene>
    <name evidence="2" type="ORF">FHE65_20505</name>
</gene>
<dbReference type="OrthoDB" id="5185819at2"/>
<dbReference type="InterPro" id="IPR034660">
    <property type="entry name" value="DinB/YfiT-like"/>
</dbReference>
<accession>A0A5C4MFU5</accession>
<protein>
    <submittedName>
        <fullName evidence="2">TIGR03086 family protein</fullName>
    </submittedName>
</protein>
<dbReference type="EMBL" id="VDFR01000092">
    <property type="protein sequence ID" value="TNC42773.1"/>
    <property type="molecule type" value="Genomic_DNA"/>
</dbReference>
<dbReference type="NCBIfam" id="TIGR03083">
    <property type="entry name" value="maleylpyruvate isomerase family mycothiol-dependent enzyme"/>
    <property type="match status" value="1"/>
</dbReference>
<dbReference type="Pfam" id="PF11716">
    <property type="entry name" value="MDMPI_N"/>
    <property type="match status" value="1"/>
</dbReference>
<dbReference type="InterPro" id="IPR017517">
    <property type="entry name" value="Maleyloyr_isom"/>
</dbReference>
<proteinExistence type="predicted"/>
<dbReference type="AlphaFoldDB" id="A0A5C4MFU5"/>
<evidence type="ECO:0000313" key="3">
    <source>
        <dbReference type="Proteomes" id="UP000306740"/>
    </source>
</evidence>
<dbReference type="GO" id="GO:0046872">
    <property type="term" value="F:metal ion binding"/>
    <property type="evidence" value="ECO:0007669"/>
    <property type="project" value="InterPro"/>
</dbReference>
<evidence type="ECO:0000259" key="1">
    <source>
        <dbReference type="Pfam" id="PF11716"/>
    </source>
</evidence>
<sequence length="195" mass="20451">MPDLPDLGPTALRVAALLDGVGDDDLGRPTPCDYDVATLLDHLDGLALAFTLAARKSDGPVLAAPPAPSEKGLTPGWRERIPQRLHALAEAWRSPEAWVGEATAGGVTMPAEVAGAVALDEIVLHGWDLARATDQPYAVDPEALALVHRFVEESAAPEQAESRQGLFGPPLPVADDAPLLDRVVALAGRSPSWPS</sequence>
<dbReference type="InterPro" id="IPR017520">
    <property type="entry name" value="CHP03086"/>
</dbReference>
<comment type="caution">
    <text evidence="2">The sequence shown here is derived from an EMBL/GenBank/DDBJ whole genome shotgun (WGS) entry which is preliminary data.</text>
</comment>
<name>A0A5C4MFU5_9ACTN</name>
<dbReference type="Proteomes" id="UP000306740">
    <property type="component" value="Unassembled WGS sequence"/>
</dbReference>
<feature type="domain" description="Mycothiol-dependent maleylpyruvate isomerase metal-binding" evidence="1">
    <location>
        <begin position="13"/>
        <end position="130"/>
    </location>
</feature>
<dbReference type="NCBIfam" id="TIGR03086">
    <property type="entry name" value="TIGR03086 family metal-binding protein"/>
    <property type="match status" value="1"/>
</dbReference>
<evidence type="ECO:0000313" key="2">
    <source>
        <dbReference type="EMBL" id="TNC42773.1"/>
    </source>
</evidence>
<organism evidence="2 3">
    <name type="scientific">Mumia zhuanghuii</name>
    <dbReference type="NCBI Taxonomy" id="2585211"/>
    <lineage>
        <taxon>Bacteria</taxon>
        <taxon>Bacillati</taxon>
        <taxon>Actinomycetota</taxon>
        <taxon>Actinomycetes</taxon>
        <taxon>Propionibacteriales</taxon>
        <taxon>Nocardioidaceae</taxon>
        <taxon>Mumia</taxon>
    </lineage>
</organism>
<dbReference type="RefSeq" id="WP_139106507.1">
    <property type="nucleotide sequence ID" value="NZ_VDFR01000092.1"/>
</dbReference>
<dbReference type="Gene3D" id="1.20.120.450">
    <property type="entry name" value="dinb family like domain"/>
    <property type="match status" value="1"/>
</dbReference>
<reference evidence="2 3" key="1">
    <citation type="submission" date="2019-05" db="EMBL/GenBank/DDBJ databases">
        <title>Mumia sp. nov., isolated from the intestinal contents of plateau pika (Ochotona curzoniae) in the Qinghai-Tibet plateau of China.</title>
        <authorList>
            <person name="Tian Z."/>
        </authorList>
    </citation>
    <scope>NUCLEOTIDE SEQUENCE [LARGE SCALE GENOMIC DNA]</scope>
    <source>
        <strain evidence="3">527</strain>
    </source>
</reference>
<dbReference type="SUPFAM" id="SSF109854">
    <property type="entry name" value="DinB/YfiT-like putative metalloenzymes"/>
    <property type="match status" value="1"/>
</dbReference>